<dbReference type="GO" id="GO:0005634">
    <property type="term" value="C:nucleus"/>
    <property type="evidence" value="ECO:0007669"/>
    <property type="project" value="TreeGrafter"/>
</dbReference>
<proteinExistence type="inferred from homology"/>
<evidence type="ECO:0000313" key="7">
    <source>
        <dbReference type="EMBL" id="KAG8451935.1"/>
    </source>
</evidence>
<dbReference type="InterPro" id="IPR003653">
    <property type="entry name" value="Peptidase_C48_C"/>
</dbReference>
<comment type="caution">
    <text evidence="7">The sequence shown here is derived from an EMBL/GenBank/DDBJ whole genome shotgun (WGS) entry which is preliminary data.</text>
</comment>
<dbReference type="FunFam" id="1.10.418.20:FF:000004">
    <property type="entry name" value="sentrin-specific protease 7 isoform X1"/>
    <property type="match status" value="1"/>
</dbReference>
<dbReference type="Pfam" id="PF02902">
    <property type="entry name" value="Peptidase_C48"/>
    <property type="match status" value="1"/>
</dbReference>
<sequence>MGTTVGSTGSKSNEFIFLELKDPPSKKEQDIVSTIMKKASKRGLPGLTDMPWSMAFPLLKALPDAESAFKANCFPDFCKQKLKPSETKTLPASSLESIETPCTYTLLQSQRDGIYSTTLVPKEDYGWTEVRNAESLLKLIVYPPPPTKGGLGVTNEDLDCLEHGEFLNDVIIDFYLNYLLLEMFPKHFAERSHIFSSFFYKCLTRKDNGSNDTSTTASAAQRRHQRVKTWTRHIDIFTKDFIFVPVNENSHWYLAVICFPWMEHAEYKEKTEQGCAPHCFKLSKETTSKSSVIVLNESLAKEEGIISDDFSSDDTNDKSLLSGHSLHPRSCDHKRTHCRKVCRRPCLLIFDSLKTASAQTTVQVLREYLKVEWEVKKKTAREFSRSNMRDLYPKIPKQNNSTDCGLFLLQYVESFVQKPIENFDHPMYLEDWFPLHVIKSKREDIRDLILKLHLQQNRKSGK</sequence>
<reference evidence="7" key="1">
    <citation type="thesis" date="2020" institute="ProQuest LLC" country="789 East Eisenhower Parkway, Ann Arbor, MI, USA">
        <title>Comparative Genomics and Chromosome Evolution.</title>
        <authorList>
            <person name="Mudd A.B."/>
        </authorList>
    </citation>
    <scope>NUCLEOTIDE SEQUENCE</scope>
    <source>
        <strain evidence="7">Female2</strain>
        <tissue evidence="7">Blood</tissue>
    </source>
</reference>
<feature type="domain" description="Ubiquitin-like protease family profile" evidence="6">
    <location>
        <begin position="151"/>
        <end position="415"/>
    </location>
</feature>
<dbReference type="OrthoDB" id="442460at2759"/>
<dbReference type="AlphaFoldDB" id="A0A8T2K377"/>
<evidence type="ECO:0000259" key="6">
    <source>
        <dbReference type="PROSITE" id="PS50600"/>
    </source>
</evidence>
<evidence type="ECO:0000256" key="5">
    <source>
        <dbReference type="ARBA" id="ARBA00022801"/>
    </source>
</evidence>
<gene>
    <name evidence="7" type="ORF">GDO86_003936</name>
</gene>
<dbReference type="InterPro" id="IPR051947">
    <property type="entry name" value="Sentrin-specific_protease"/>
</dbReference>
<dbReference type="SUPFAM" id="SSF54001">
    <property type="entry name" value="Cysteine proteinases"/>
    <property type="match status" value="1"/>
</dbReference>
<comment type="similarity">
    <text evidence="1">Belongs to the peptidase C48 family.</text>
</comment>
<evidence type="ECO:0000256" key="1">
    <source>
        <dbReference type="ARBA" id="ARBA00005234"/>
    </source>
</evidence>
<organism evidence="7 8">
    <name type="scientific">Hymenochirus boettgeri</name>
    <name type="common">Congo dwarf clawed frog</name>
    <dbReference type="NCBI Taxonomy" id="247094"/>
    <lineage>
        <taxon>Eukaryota</taxon>
        <taxon>Metazoa</taxon>
        <taxon>Chordata</taxon>
        <taxon>Craniata</taxon>
        <taxon>Vertebrata</taxon>
        <taxon>Euteleostomi</taxon>
        <taxon>Amphibia</taxon>
        <taxon>Batrachia</taxon>
        <taxon>Anura</taxon>
        <taxon>Pipoidea</taxon>
        <taxon>Pipidae</taxon>
        <taxon>Pipinae</taxon>
        <taxon>Hymenochirus</taxon>
    </lineage>
</organism>
<name>A0A8T2K377_9PIPI</name>
<keyword evidence="4" id="KW-0833">Ubl conjugation pathway</keyword>
<protein>
    <recommendedName>
        <fullName evidence="6">Ubiquitin-like protease family profile domain-containing protein</fullName>
    </recommendedName>
</protein>
<dbReference type="PANTHER" id="PTHR46896:SF2">
    <property type="entry name" value="SENTRIN-SPECIFIC PROTEASE 7"/>
    <property type="match status" value="1"/>
</dbReference>
<keyword evidence="2" id="KW-0597">Phosphoprotein</keyword>
<dbReference type="InterPro" id="IPR038765">
    <property type="entry name" value="Papain-like_cys_pep_sf"/>
</dbReference>
<keyword evidence="5" id="KW-0378">Hydrolase</keyword>
<evidence type="ECO:0000256" key="3">
    <source>
        <dbReference type="ARBA" id="ARBA00022670"/>
    </source>
</evidence>
<dbReference type="GO" id="GO:0070139">
    <property type="term" value="F:SUMO-specific endopeptidase activity"/>
    <property type="evidence" value="ECO:0007669"/>
    <property type="project" value="TreeGrafter"/>
</dbReference>
<dbReference type="PROSITE" id="PS50600">
    <property type="entry name" value="ULP_PROTEASE"/>
    <property type="match status" value="1"/>
</dbReference>
<evidence type="ECO:0000313" key="8">
    <source>
        <dbReference type="Proteomes" id="UP000812440"/>
    </source>
</evidence>
<accession>A0A8T2K377</accession>
<dbReference type="GO" id="GO:0016926">
    <property type="term" value="P:protein desumoylation"/>
    <property type="evidence" value="ECO:0007669"/>
    <property type="project" value="TreeGrafter"/>
</dbReference>
<keyword evidence="8" id="KW-1185">Reference proteome</keyword>
<evidence type="ECO:0000256" key="4">
    <source>
        <dbReference type="ARBA" id="ARBA00022786"/>
    </source>
</evidence>
<dbReference type="GO" id="GO:0006508">
    <property type="term" value="P:proteolysis"/>
    <property type="evidence" value="ECO:0007669"/>
    <property type="project" value="UniProtKB-KW"/>
</dbReference>
<dbReference type="EMBL" id="JAACNH010000002">
    <property type="protein sequence ID" value="KAG8451935.1"/>
    <property type="molecule type" value="Genomic_DNA"/>
</dbReference>
<dbReference type="Proteomes" id="UP000812440">
    <property type="component" value="Chromosome 2"/>
</dbReference>
<dbReference type="PANTHER" id="PTHR46896">
    <property type="entry name" value="SENTRIN-SPECIFIC PROTEASE"/>
    <property type="match status" value="1"/>
</dbReference>
<evidence type="ECO:0000256" key="2">
    <source>
        <dbReference type="ARBA" id="ARBA00022553"/>
    </source>
</evidence>
<keyword evidence="3" id="KW-0645">Protease</keyword>
<dbReference type="GO" id="GO:0005737">
    <property type="term" value="C:cytoplasm"/>
    <property type="evidence" value="ECO:0007669"/>
    <property type="project" value="TreeGrafter"/>
</dbReference>
<dbReference type="FunFam" id="1.10.418.20:FF:000001">
    <property type="entry name" value="sentrin-specific protease 6 isoform X1"/>
    <property type="match status" value="1"/>
</dbReference>
<dbReference type="Gene3D" id="3.40.395.10">
    <property type="entry name" value="Adenoviral Proteinase, Chain A"/>
    <property type="match status" value="1"/>
</dbReference>